<proteinExistence type="predicted"/>
<comment type="caution">
    <text evidence="3">The sequence shown here is derived from an EMBL/GenBank/DDBJ whole genome shotgun (WGS) entry which is preliminary data.</text>
</comment>
<accession>A0A5N5EBC1</accession>
<evidence type="ECO:0000256" key="2">
    <source>
        <dbReference type="SAM" id="Phobius"/>
    </source>
</evidence>
<dbReference type="AlphaFoldDB" id="A0A5N5EBC1"/>
<feature type="transmembrane region" description="Helical" evidence="2">
    <location>
        <begin position="35"/>
        <end position="53"/>
    </location>
</feature>
<dbReference type="Proteomes" id="UP000326907">
    <property type="component" value="Unassembled WGS sequence"/>
</dbReference>
<dbReference type="EMBL" id="VYUA01000077">
    <property type="protein sequence ID" value="KAB2587726.1"/>
    <property type="molecule type" value="Genomic_DNA"/>
</dbReference>
<feature type="compositionally biased region" description="Polar residues" evidence="1">
    <location>
        <begin position="274"/>
        <end position="283"/>
    </location>
</feature>
<sequence>MNIRKDLDQPTADPTPDPPERQTAGRAWWPARTGVLAVLGVITLGVAILSVGVSYQILEPKFGKWAVPVVGALDALWLVFQLTEILAGNQRRRAQRVQWAGFALTLINAAIPTADLVMSRSADGIDLAVIITPIAILATKAAWWIALPALGRPVSAATRQTITTRRQNVADQLEKMAADTADRIELLRVATELETDLAEAETAYRKQVLKTRQTMVEELHKQAEATEKTVTAKALPASVTAICLPNLDGWEPTAPALPGAERAASGTPAITGGTHDTQVSAPHTASGTPGGTRSGTGVTLDRLAAVAGVPVPEPDVPLTDAQMGVVLRHLRHADDPPLSYRQARDAYRRAGYVGSEQRVRIAWGALVVQEDGGETHDTEDAEEASA</sequence>
<feature type="region of interest" description="Disordered" evidence="1">
    <location>
        <begin position="253"/>
        <end position="296"/>
    </location>
</feature>
<feature type="transmembrane region" description="Helical" evidence="2">
    <location>
        <begin position="130"/>
        <end position="150"/>
    </location>
</feature>
<evidence type="ECO:0000313" key="4">
    <source>
        <dbReference type="Proteomes" id="UP000326907"/>
    </source>
</evidence>
<reference evidence="3 4" key="1">
    <citation type="submission" date="2019-09" db="EMBL/GenBank/DDBJ databases">
        <authorList>
            <person name="Liu P."/>
        </authorList>
    </citation>
    <scope>NUCLEOTIDE SEQUENCE [LARGE SCALE GENOMIC DNA]</scope>
    <source>
        <strain evidence="3 4">TRM68085</strain>
    </source>
</reference>
<evidence type="ECO:0000256" key="1">
    <source>
        <dbReference type="SAM" id="MobiDB-lite"/>
    </source>
</evidence>
<keyword evidence="2" id="KW-1133">Transmembrane helix</keyword>
<gene>
    <name evidence="3" type="ORF">F5983_36425</name>
</gene>
<keyword evidence="2" id="KW-0812">Transmembrane</keyword>
<name>A0A5N5EBC1_9ACTN</name>
<feature type="transmembrane region" description="Helical" evidence="2">
    <location>
        <begin position="65"/>
        <end position="87"/>
    </location>
</feature>
<keyword evidence="2" id="KW-0472">Membrane</keyword>
<dbReference type="RefSeq" id="WP_151514036.1">
    <property type="nucleotide sequence ID" value="NZ_VYUA01000077.1"/>
</dbReference>
<organism evidence="3 4">
    <name type="scientific">Streptomyces arboris</name>
    <dbReference type="NCBI Taxonomy" id="2600619"/>
    <lineage>
        <taxon>Bacteria</taxon>
        <taxon>Bacillati</taxon>
        <taxon>Actinomycetota</taxon>
        <taxon>Actinomycetes</taxon>
        <taxon>Kitasatosporales</taxon>
        <taxon>Streptomycetaceae</taxon>
        <taxon>Streptomyces</taxon>
    </lineage>
</organism>
<protein>
    <submittedName>
        <fullName evidence="3">Uncharacterized protein</fullName>
    </submittedName>
</protein>
<feature type="transmembrane region" description="Helical" evidence="2">
    <location>
        <begin position="99"/>
        <end position="118"/>
    </location>
</feature>
<evidence type="ECO:0000313" key="3">
    <source>
        <dbReference type="EMBL" id="KAB2587726.1"/>
    </source>
</evidence>
<keyword evidence="4" id="KW-1185">Reference proteome</keyword>
<feature type="region of interest" description="Disordered" evidence="1">
    <location>
        <begin position="1"/>
        <end position="25"/>
    </location>
</feature>